<dbReference type="SMART" id="SM00448">
    <property type="entry name" value="REC"/>
    <property type="match status" value="1"/>
</dbReference>
<keyword evidence="4" id="KW-1185">Reference proteome</keyword>
<evidence type="ECO:0000313" key="3">
    <source>
        <dbReference type="EMBL" id="MFD2098552.1"/>
    </source>
</evidence>
<dbReference type="InterPro" id="IPR001789">
    <property type="entry name" value="Sig_transdc_resp-reg_receiver"/>
</dbReference>
<keyword evidence="1" id="KW-0597">Phosphoprotein</keyword>
<evidence type="ECO:0000313" key="4">
    <source>
        <dbReference type="Proteomes" id="UP001597342"/>
    </source>
</evidence>
<dbReference type="PANTHER" id="PTHR44520">
    <property type="entry name" value="RESPONSE REGULATOR RCP1-RELATED"/>
    <property type="match status" value="1"/>
</dbReference>
<feature type="domain" description="Response regulatory" evidence="2">
    <location>
        <begin position="6"/>
        <end position="132"/>
    </location>
</feature>
<dbReference type="EMBL" id="JBHUHU010000001">
    <property type="protein sequence ID" value="MFD2098552.1"/>
    <property type="molecule type" value="Genomic_DNA"/>
</dbReference>
<evidence type="ECO:0000256" key="1">
    <source>
        <dbReference type="PROSITE-ProRule" id="PRU00169"/>
    </source>
</evidence>
<gene>
    <name evidence="3" type="ORF">ACFSJE_02120</name>
</gene>
<accession>A0ABW4XU77</accession>
<dbReference type="Proteomes" id="UP001597342">
    <property type="component" value="Unassembled WGS sequence"/>
</dbReference>
<comment type="caution">
    <text evidence="3">The sequence shown here is derived from an EMBL/GenBank/DDBJ whole genome shotgun (WGS) entry which is preliminary data.</text>
</comment>
<dbReference type="InterPro" id="IPR011006">
    <property type="entry name" value="CheY-like_superfamily"/>
</dbReference>
<protein>
    <submittedName>
        <fullName evidence="3">Response regulator</fullName>
    </submittedName>
</protein>
<dbReference type="PROSITE" id="PS50110">
    <property type="entry name" value="RESPONSE_REGULATORY"/>
    <property type="match status" value="1"/>
</dbReference>
<dbReference type="PANTHER" id="PTHR44520:SF2">
    <property type="entry name" value="RESPONSE REGULATOR RCP1"/>
    <property type="match status" value="1"/>
</dbReference>
<proteinExistence type="predicted"/>
<dbReference type="Pfam" id="PF00072">
    <property type="entry name" value="Response_reg"/>
    <property type="match status" value="1"/>
</dbReference>
<dbReference type="InterPro" id="IPR052893">
    <property type="entry name" value="TCS_response_regulator"/>
</dbReference>
<feature type="modified residue" description="4-aspartylphosphate" evidence="1">
    <location>
        <position position="62"/>
    </location>
</feature>
<name>A0ABW4XU77_9FLAO</name>
<dbReference type="RefSeq" id="WP_379829328.1">
    <property type="nucleotide sequence ID" value="NZ_JBHUHU010000001.1"/>
</dbReference>
<organism evidence="3 4">
    <name type="scientific">Flagellimonas iocasae</name>
    <dbReference type="NCBI Taxonomy" id="2055905"/>
    <lineage>
        <taxon>Bacteria</taxon>
        <taxon>Pseudomonadati</taxon>
        <taxon>Bacteroidota</taxon>
        <taxon>Flavobacteriia</taxon>
        <taxon>Flavobacteriales</taxon>
        <taxon>Flavobacteriaceae</taxon>
        <taxon>Flagellimonas</taxon>
    </lineage>
</organism>
<reference evidence="4" key="1">
    <citation type="journal article" date="2019" name="Int. J. Syst. Evol. Microbiol.">
        <title>The Global Catalogue of Microorganisms (GCM) 10K type strain sequencing project: providing services to taxonomists for standard genome sequencing and annotation.</title>
        <authorList>
            <consortium name="The Broad Institute Genomics Platform"/>
            <consortium name="The Broad Institute Genome Sequencing Center for Infectious Disease"/>
            <person name="Wu L."/>
            <person name="Ma J."/>
        </authorList>
    </citation>
    <scope>NUCLEOTIDE SEQUENCE [LARGE SCALE GENOMIC DNA]</scope>
    <source>
        <strain evidence="4">JCM 3389</strain>
    </source>
</reference>
<evidence type="ECO:0000259" key="2">
    <source>
        <dbReference type="PROSITE" id="PS50110"/>
    </source>
</evidence>
<dbReference type="SUPFAM" id="SSF52172">
    <property type="entry name" value="CheY-like"/>
    <property type="match status" value="1"/>
</dbReference>
<dbReference type="Gene3D" id="3.40.50.2300">
    <property type="match status" value="1"/>
</dbReference>
<sequence length="135" mass="15679">MERLKSILLVDDDDTTNLVNSFFIRQLDSTLKVHMVRNGREAIEFLQSASRKEDMPCLMMLDLNMSIMSGWEFLDVYSEKFYDQLKEDVVIVMLTGMDLDDNTMAMSHPSVVDMIQKPLSDIKFRALVTKHFFSD</sequence>